<dbReference type="EMBL" id="PYSW02000041">
    <property type="protein sequence ID" value="KAG2374992.1"/>
    <property type="molecule type" value="Genomic_DNA"/>
</dbReference>
<dbReference type="RefSeq" id="XP_044544166.1">
    <property type="nucleotide sequence ID" value="XM_044685902.1"/>
</dbReference>
<comment type="caution">
    <text evidence="2">The sequence shown here is derived from an EMBL/GenBank/DDBJ whole genome shotgun (WGS) entry which is preliminary data.</text>
</comment>
<evidence type="ECO:0000256" key="1">
    <source>
        <dbReference type="SAM" id="MobiDB-lite"/>
    </source>
</evidence>
<dbReference type="GeneID" id="68102820"/>
<keyword evidence="3" id="KW-1185">Reference proteome</keyword>
<accession>A0AA88KJK4</accession>
<gene>
    <name evidence="2" type="ORF">C9374_010366</name>
</gene>
<name>A0AA88KJK4_NAELO</name>
<reference evidence="2 3" key="1">
    <citation type="journal article" date="2018" name="BMC Genomics">
        <title>The genome of Naegleria lovaniensis, the basis for a comparative approach to unravel pathogenicity factors of the human pathogenic amoeba N. fowleri.</title>
        <authorList>
            <person name="Liechti N."/>
            <person name="Schurch N."/>
            <person name="Bruggmann R."/>
            <person name="Wittwer M."/>
        </authorList>
    </citation>
    <scope>NUCLEOTIDE SEQUENCE [LARGE SCALE GENOMIC DNA]</scope>
    <source>
        <strain evidence="2 3">ATCC 30569</strain>
    </source>
</reference>
<evidence type="ECO:0000313" key="2">
    <source>
        <dbReference type="EMBL" id="KAG2374992.1"/>
    </source>
</evidence>
<protein>
    <submittedName>
        <fullName evidence="2">Uncharacterized protein</fullName>
    </submittedName>
</protein>
<proteinExistence type="predicted"/>
<sequence>MSKNNSTTSLNLDFKELNVLVCREIARGKFLAVPNSMSDHHSHLSTTQQDQDYNIYVCGGIDRNASIASEIESLYRVNAINNSDITKEIYLIQNYTLIRECTISSNFDDIEFGNSITFGSHLYNYKYGTLKRLVHNKIPIHLLVSNAVLGNSVRPFLHCYVNEKDGRKMGVFVANNRLLYLLNLDYMNPRFCFRFADTTMKDQLRTLCDITIRTGAASLEHYVVDKQLGMLPQQVHAQPGNAQHGTNGKKRKSTNKNDCELQ</sequence>
<evidence type="ECO:0000313" key="3">
    <source>
        <dbReference type="Proteomes" id="UP000816034"/>
    </source>
</evidence>
<feature type="region of interest" description="Disordered" evidence="1">
    <location>
        <begin position="237"/>
        <end position="262"/>
    </location>
</feature>
<dbReference type="Proteomes" id="UP000816034">
    <property type="component" value="Unassembled WGS sequence"/>
</dbReference>
<organism evidence="2 3">
    <name type="scientific">Naegleria lovaniensis</name>
    <name type="common">Amoeba</name>
    <dbReference type="NCBI Taxonomy" id="51637"/>
    <lineage>
        <taxon>Eukaryota</taxon>
        <taxon>Discoba</taxon>
        <taxon>Heterolobosea</taxon>
        <taxon>Tetramitia</taxon>
        <taxon>Eutetramitia</taxon>
        <taxon>Vahlkampfiidae</taxon>
        <taxon>Naegleria</taxon>
    </lineage>
</organism>
<dbReference type="AlphaFoldDB" id="A0AA88KJK4"/>